<dbReference type="EMBL" id="LMAR01000033">
    <property type="protein sequence ID" value="KQK30718.1"/>
    <property type="molecule type" value="Genomic_DNA"/>
</dbReference>
<comment type="caution">
    <text evidence="1">The sequence shown here is derived from an EMBL/GenBank/DDBJ whole genome shotgun (WGS) entry which is preliminary data.</text>
</comment>
<evidence type="ECO:0000313" key="1">
    <source>
        <dbReference type="EMBL" id="KQK30718.1"/>
    </source>
</evidence>
<dbReference type="AlphaFoldDB" id="A0A0Q3PLQ5"/>
<name>A0A0Q3PLQ5_9HYPH</name>
<organism evidence="1 2">
    <name type="scientific">Bosea thiooxidans</name>
    <dbReference type="NCBI Taxonomy" id="53254"/>
    <lineage>
        <taxon>Bacteria</taxon>
        <taxon>Pseudomonadati</taxon>
        <taxon>Pseudomonadota</taxon>
        <taxon>Alphaproteobacteria</taxon>
        <taxon>Hyphomicrobiales</taxon>
        <taxon>Boseaceae</taxon>
        <taxon>Bosea</taxon>
    </lineage>
</organism>
<reference evidence="1 2" key="1">
    <citation type="submission" date="2015-10" db="EMBL/GenBank/DDBJ databases">
        <title>Draft genome of Bosea thiooxidans.</title>
        <authorList>
            <person name="Wang X."/>
        </authorList>
    </citation>
    <scope>NUCLEOTIDE SEQUENCE [LARGE SCALE GENOMIC DNA]</scope>
    <source>
        <strain evidence="1 2">CGMCC 9174</strain>
    </source>
</reference>
<dbReference type="Proteomes" id="UP000051562">
    <property type="component" value="Unassembled WGS sequence"/>
</dbReference>
<accession>A0A0Q3PLQ5</accession>
<evidence type="ECO:0008006" key="3">
    <source>
        <dbReference type="Google" id="ProtNLM"/>
    </source>
</evidence>
<evidence type="ECO:0000313" key="2">
    <source>
        <dbReference type="Proteomes" id="UP000051562"/>
    </source>
</evidence>
<dbReference type="STRING" id="53254.SAMN05660750_04137"/>
<sequence length="60" mass="6066">MHCGGCASRVQQAATALAPGAKVTLDPPRLTLPEGVALDAEAINRALAPLGDYRAKPLAG</sequence>
<proteinExistence type="predicted"/>
<protein>
    <recommendedName>
        <fullName evidence="3">HMA domain-containing protein</fullName>
    </recommendedName>
</protein>
<dbReference type="Gene3D" id="3.30.70.100">
    <property type="match status" value="1"/>
</dbReference>
<gene>
    <name evidence="1" type="ORF">ARD30_12270</name>
</gene>
<keyword evidence="2" id="KW-1185">Reference proteome</keyword>